<organism evidence="2 3">
    <name type="scientific">Scophthalmus maximus</name>
    <name type="common">Turbot</name>
    <name type="synonym">Psetta maxima</name>
    <dbReference type="NCBI Taxonomy" id="52904"/>
    <lineage>
        <taxon>Eukaryota</taxon>
        <taxon>Metazoa</taxon>
        <taxon>Chordata</taxon>
        <taxon>Craniata</taxon>
        <taxon>Vertebrata</taxon>
        <taxon>Euteleostomi</taxon>
        <taxon>Actinopterygii</taxon>
        <taxon>Neopterygii</taxon>
        <taxon>Teleostei</taxon>
        <taxon>Neoteleostei</taxon>
        <taxon>Acanthomorphata</taxon>
        <taxon>Carangaria</taxon>
        <taxon>Pleuronectiformes</taxon>
        <taxon>Pleuronectoidei</taxon>
        <taxon>Scophthalmidae</taxon>
        <taxon>Scophthalmus</taxon>
    </lineage>
</organism>
<dbReference type="SUPFAM" id="SSF47266">
    <property type="entry name" value="4-helical cytokines"/>
    <property type="match status" value="1"/>
</dbReference>
<evidence type="ECO:0000313" key="2">
    <source>
        <dbReference type="EMBL" id="AWP11684.1"/>
    </source>
</evidence>
<dbReference type="Proteomes" id="UP000246464">
    <property type="component" value="Chromosome 13"/>
</dbReference>
<reference evidence="2 3" key="1">
    <citation type="submission" date="2017-12" db="EMBL/GenBank/DDBJ databases">
        <title>Integrating genomic resources of turbot (Scophthalmus maximus) in depth evaluation of genetic and physical mapping variation across individuals.</title>
        <authorList>
            <person name="Martinez P."/>
        </authorList>
    </citation>
    <scope>NUCLEOTIDE SEQUENCE [LARGE SCALE GENOMIC DNA]</scope>
</reference>
<evidence type="ECO:0000313" key="3">
    <source>
        <dbReference type="Proteomes" id="UP000246464"/>
    </source>
</evidence>
<dbReference type="InterPro" id="IPR009079">
    <property type="entry name" value="4_helix_cytokine-like_core"/>
</dbReference>
<dbReference type="AlphaFoldDB" id="A0A2U9C575"/>
<feature type="signal peptide" evidence="1">
    <location>
        <begin position="1"/>
        <end position="20"/>
    </location>
</feature>
<evidence type="ECO:0000256" key="1">
    <source>
        <dbReference type="SAM" id="SignalP"/>
    </source>
</evidence>
<accession>A0A2U9C575</accession>
<sequence length="180" mass="20540">MEHHLRNALWMFVFVGYLQAYPLTTADRGNNPKLPCVAFQRDDLDFKKELDGTKCDFPVSNKRLATPLPLVDANICLMRNSPPDSKFYAPTDVTMECIDTALDCVMRELNGTVKEECHDPYGRIYPAVEFLEVTIQYREEGHAPTASSECECEKWSQTAFGKFLDNMESLLQLHYTTSSK</sequence>
<keyword evidence="1" id="KW-0732">Signal</keyword>
<name>A0A2U9C575_SCOMX</name>
<protein>
    <submittedName>
        <fullName evidence="2">Interleukin</fullName>
    </submittedName>
</protein>
<dbReference type="Gene3D" id="1.20.1250.70">
    <property type="entry name" value="Interleukin-15/Interleukin-21"/>
    <property type="match status" value="1"/>
</dbReference>
<keyword evidence="3" id="KW-1185">Reference proteome</keyword>
<gene>
    <name evidence="2" type="ORF">SMAX5B_019143</name>
</gene>
<proteinExistence type="predicted"/>
<feature type="chain" id="PRO_5015966101" evidence="1">
    <location>
        <begin position="21"/>
        <end position="180"/>
    </location>
</feature>
<dbReference type="EMBL" id="CP026255">
    <property type="protein sequence ID" value="AWP11684.1"/>
    <property type="molecule type" value="Genomic_DNA"/>
</dbReference>